<name>A0ABS9K9T7_9BACT</name>
<dbReference type="RefSeq" id="WP_237852444.1">
    <property type="nucleotide sequence ID" value="NZ_JAKLWS010000003.1"/>
</dbReference>
<gene>
    <name evidence="1" type="ORF">L6773_03415</name>
</gene>
<accession>A0ABS9K9T7</accession>
<comment type="caution">
    <text evidence="1">The sequence shown here is derived from an EMBL/GenBank/DDBJ whole genome shotgun (WGS) entry which is preliminary data.</text>
</comment>
<protein>
    <submittedName>
        <fullName evidence="1">Uncharacterized protein</fullName>
    </submittedName>
</protein>
<evidence type="ECO:0000313" key="1">
    <source>
        <dbReference type="EMBL" id="MCG2587600.1"/>
    </source>
</evidence>
<dbReference type="EMBL" id="JAKLWS010000003">
    <property type="protein sequence ID" value="MCG2587600.1"/>
    <property type="molecule type" value="Genomic_DNA"/>
</dbReference>
<dbReference type="Proteomes" id="UP001165366">
    <property type="component" value="Unassembled WGS sequence"/>
</dbReference>
<proteinExistence type="predicted"/>
<evidence type="ECO:0000313" key="2">
    <source>
        <dbReference type="Proteomes" id="UP001165366"/>
    </source>
</evidence>
<keyword evidence="2" id="KW-1185">Reference proteome</keyword>
<reference evidence="1" key="2">
    <citation type="submission" date="2024-05" db="EMBL/GenBank/DDBJ databases">
        <title>Rhodohalobacter halophilus gen. nov., sp. nov., a moderately halophilic member of the family Balneolaceae.</title>
        <authorList>
            <person name="Xia J."/>
        </authorList>
    </citation>
    <scope>NUCLEOTIDE SEQUENCE</scope>
    <source>
        <strain evidence="1">WB101</strain>
    </source>
</reference>
<sequence length="65" mass="7350">MFSAWQQAEAVSLFANTSTIGMTTEKRKLPDSILPSIFCKQTGVLRLFNMNHVALFPGSNKRDFR</sequence>
<organism evidence="1 2">
    <name type="scientific">Rhodohalobacter sulfatireducens</name>
    <dbReference type="NCBI Taxonomy" id="2911366"/>
    <lineage>
        <taxon>Bacteria</taxon>
        <taxon>Pseudomonadati</taxon>
        <taxon>Balneolota</taxon>
        <taxon>Balneolia</taxon>
        <taxon>Balneolales</taxon>
        <taxon>Balneolaceae</taxon>
        <taxon>Rhodohalobacter</taxon>
    </lineage>
</organism>
<reference evidence="1" key="1">
    <citation type="submission" date="2022-01" db="EMBL/GenBank/DDBJ databases">
        <authorList>
            <person name="Wang Y."/>
        </authorList>
    </citation>
    <scope>NUCLEOTIDE SEQUENCE</scope>
    <source>
        <strain evidence="1">WB101</strain>
    </source>
</reference>